<proteinExistence type="predicted"/>
<accession>A0ACB5TYB1</accession>
<keyword evidence="2" id="KW-1185">Reference proteome</keyword>
<gene>
    <name evidence="1" type="ORF">Amon02_001017600</name>
</gene>
<evidence type="ECO:0000313" key="2">
    <source>
        <dbReference type="Proteomes" id="UP001165064"/>
    </source>
</evidence>
<organism evidence="1 2">
    <name type="scientific">Ambrosiozyma monospora</name>
    <name type="common">Yeast</name>
    <name type="synonym">Endomycopsis monosporus</name>
    <dbReference type="NCBI Taxonomy" id="43982"/>
    <lineage>
        <taxon>Eukaryota</taxon>
        <taxon>Fungi</taxon>
        <taxon>Dikarya</taxon>
        <taxon>Ascomycota</taxon>
        <taxon>Saccharomycotina</taxon>
        <taxon>Pichiomycetes</taxon>
        <taxon>Pichiales</taxon>
        <taxon>Pichiaceae</taxon>
        <taxon>Ambrosiozyma</taxon>
    </lineage>
</organism>
<protein>
    <submittedName>
        <fullName evidence="1">Unnamed protein product</fullName>
    </submittedName>
</protein>
<reference evidence="1" key="1">
    <citation type="submission" date="2023-04" db="EMBL/GenBank/DDBJ databases">
        <title>Ambrosiozyma monospora NBRC 10751.</title>
        <authorList>
            <person name="Ichikawa N."/>
            <person name="Sato H."/>
            <person name="Tonouchi N."/>
        </authorList>
    </citation>
    <scope>NUCLEOTIDE SEQUENCE</scope>
    <source>
        <strain evidence="1">NBRC 10751</strain>
    </source>
</reference>
<dbReference type="Proteomes" id="UP001165064">
    <property type="component" value="Unassembled WGS sequence"/>
</dbReference>
<sequence>MNYITLNIIAEVEIYAITVSFGAVNSLISLPCKMSHASIDPKVRAERDFPEDLIRICVGIEDVDDLIDDLHNALKKAGVVKN</sequence>
<dbReference type="EMBL" id="BSXS01010013">
    <property type="protein sequence ID" value="GME97178.1"/>
    <property type="molecule type" value="Genomic_DNA"/>
</dbReference>
<evidence type="ECO:0000313" key="1">
    <source>
        <dbReference type="EMBL" id="GME97178.1"/>
    </source>
</evidence>
<comment type="caution">
    <text evidence="1">The sequence shown here is derived from an EMBL/GenBank/DDBJ whole genome shotgun (WGS) entry which is preliminary data.</text>
</comment>
<name>A0ACB5TYB1_AMBMO</name>